<dbReference type="EMBL" id="CM010725">
    <property type="protein sequence ID" value="RZC84257.1"/>
    <property type="molecule type" value="Genomic_DNA"/>
</dbReference>
<dbReference type="InterPro" id="IPR009057">
    <property type="entry name" value="Homeodomain-like_sf"/>
</dbReference>
<dbReference type="InterPro" id="IPR017930">
    <property type="entry name" value="Myb_dom"/>
</dbReference>
<dbReference type="GO" id="GO:0000981">
    <property type="term" value="F:DNA-binding transcription factor activity, RNA polymerase II-specific"/>
    <property type="evidence" value="ECO:0007669"/>
    <property type="project" value="TreeGrafter"/>
</dbReference>
<protein>
    <submittedName>
        <fullName evidence="10">Uncharacterized protein</fullName>
    </submittedName>
</protein>
<evidence type="ECO:0000256" key="7">
    <source>
        <dbReference type="SAM" id="MobiDB-lite"/>
    </source>
</evidence>
<dbReference type="GO" id="GO:0005634">
    <property type="term" value="C:nucleus"/>
    <property type="evidence" value="ECO:0007669"/>
    <property type="project" value="UniProtKB-SubCell"/>
</dbReference>
<proteinExistence type="predicted"/>
<accession>A0A4Y7LH12</accession>
<dbReference type="AlphaFoldDB" id="A0A4Y7LH12"/>
<reference evidence="10 11" key="1">
    <citation type="journal article" date="2018" name="Science">
        <title>The opium poppy genome and morphinan production.</title>
        <authorList>
            <person name="Guo L."/>
            <person name="Winzer T."/>
            <person name="Yang X."/>
            <person name="Li Y."/>
            <person name="Ning Z."/>
            <person name="He Z."/>
            <person name="Teodor R."/>
            <person name="Lu Y."/>
            <person name="Bowser T.A."/>
            <person name="Graham I.A."/>
            <person name="Ye K."/>
        </authorList>
    </citation>
    <scope>NUCLEOTIDE SEQUENCE [LARGE SCALE GENOMIC DNA]</scope>
    <source>
        <strain evidence="11">cv. HN1</strain>
        <tissue evidence="10">Leaves</tissue>
    </source>
</reference>
<comment type="subcellular location">
    <subcellularLocation>
        <location evidence="1">Nucleus</location>
    </subcellularLocation>
</comment>
<evidence type="ECO:0000259" key="8">
    <source>
        <dbReference type="PROSITE" id="PS50090"/>
    </source>
</evidence>
<keyword evidence="3" id="KW-0805">Transcription regulation</keyword>
<evidence type="ECO:0000256" key="3">
    <source>
        <dbReference type="ARBA" id="ARBA00023015"/>
    </source>
</evidence>
<feature type="domain" description="Myb-like" evidence="8">
    <location>
        <begin position="47"/>
        <end position="98"/>
    </location>
</feature>
<feature type="domain" description="HTH myb-type" evidence="9">
    <location>
        <begin position="47"/>
        <end position="102"/>
    </location>
</feature>
<dbReference type="PROSITE" id="PS51294">
    <property type="entry name" value="HTH_MYB"/>
    <property type="match status" value="2"/>
</dbReference>
<evidence type="ECO:0000256" key="4">
    <source>
        <dbReference type="ARBA" id="ARBA00023125"/>
    </source>
</evidence>
<keyword evidence="4" id="KW-0238">DNA-binding</keyword>
<feature type="domain" description="HTH myb-type" evidence="9">
    <location>
        <begin position="103"/>
        <end position="153"/>
    </location>
</feature>
<keyword evidence="2" id="KW-0677">Repeat</keyword>
<feature type="domain" description="Myb-like" evidence="8">
    <location>
        <begin position="99"/>
        <end position="149"/>
    </location>
</feature>
<dbReference type="GO" id="GO:0000978">
    <property type="term" value="F:RNA polymerase II cis-regulatory region sequence-specific DNA binding"/>
    <property type="evidence" value="ECO:0007669"/>
    <property type="project" value="TreeGrafter"/>
</dbReference>
<sequence length="407" mass="44077">MNQNEEIAAVNGGVTGGDKENLISNDGGAAGVVGVGSGLVNLGGGTRDDKVKGPWSPDEDAILSRLVSKFGARNWSLIARGIPGRSGKSCRLRWCNQLDPILKRKPFTEEEDMLIIKAHAVHGNRWAAIARILQGRTDNAIKNHWNSTLRRRCIESGQYRGTLTSGTMEDVSQDKTKASSEDTLSCGDVNSSKSLEGKDIVVNSIENAPNQFLERTHAVVDQMKPKEAPTLFRPVGRVSAFSAYNPLRSSTTDSMCSRVVPRPGPLVQGPKPDVGICQLLERVRGDPLVPCHCGYSCCNGGARVESQNSLLGPEFVEFVEPPSFSAHDLALLATDISNMAWIKSGVGQILDNESASRGIPIQAGTLIENRRNDHLRFEEGRNKLRGTMSEALSTQMSMQQFALPAKS</sequence>
<dbReference type="SMART" id="SM00717">
    <property type="entry name" value="SANT"/>
    <property type="match status" value="2"/>
</dbReference>
<dbReference type="STRING" id="3469.A0A4Y7LH12"/>
<dbReference type="OMA" id="DISNVAW"/>
<dbReference type="CDD" id="cd00167">
    <property type="entry name" value="SANT"/>
    <property type="match status" value="2"/>
</dbReference>
<dbReference type="Proteomes" id="UP000316621">
    <property type="component" value="Chromosome 11"/>
</dbReference>
<feature type="region of interest" description="Disordered" evidence="7">
    <location>
        <begin position="164"/>
        <end position="185"/>
    </location>
</feature>
<evidence type="ECO:0000256" key="6">
    <source>
        <dbReference type="ARBA" id="ARBA00023242"/>
    </source>
</evidence>
<evidence type="ECO:0000256" key="5">
    <source>
        <dbReference type="ARBA" id="ARBA00023163"/>
    </source>
</evidence>
<name>A0A4Y7LH12_PAPSO</name>
<dbReference type="Gene3D" id="1.10.10.60">
    <property type="entry name" value="Homeodomain-like"/>
    <property type="match status" value="2"/>
</dbReference>
<dbReference type="Pfam" id="PF00249">
    <property type="entry name" value="Myb_DNA-binding"/>
    <property type="match status" value="2"/>
</dbReference>
<keyword evidence="6" id="KW-0539">Nucleus</keyword>
<dbReference type="SUPFAM" id="SSF46689">
    <property type="entry name" value="Homeodomain-like"/>
    <property type="match status" value="1"/>
</dbReference>
<keyword evidence="5" id="KW-0804">Transcription</keyword>
<dbReference type="InterPro" id="IPR050560">
    <property type="entry name" value="MYB_TF"/>
</dbReference>
<dbReference type="PROSITE" id="PS50090">
    <property type="entry name" value="MYB_LIKE"/>
    <property type="match status" value="2"/>
</dbReference>
<gene>
    <name evidence="10" type="ORF">C5167_047041</name>
</gene>
<dbReference type="PANTHER" id="PTHR45614:SF25">
    <property type="entry name" value="MYB PROTEIN"/>
    <property type="match status" value="1"/>
</dbReference>
<organism evidence="10 11">
    <name type="scientific">Papaver somniferum</name>
    <name type="common">Opium poppy</name>
    <dbReference type="NCBI Taxonomy" id="3469"/>
    <lineage>
        <taxon>Eukaryota</taxon>
        <taxon>Viridiplantae</taxon>
        <taxon>Streptophyta</taxon>
        <taxon>Embryophyta</taxon>
        <taxon>Tracheophyta</taxon>
        <taxon>Spermatophyta</taxon>
        <taxon>Magnoliopsida</taxon>
        <taxon>Ranunculales</taxon>
        <taxon>Papaveraceae</taxon>
        <taxon>Papaveroideae</taxon>
        <taxon>Papaver</taxon>
    </lineage>
</organism>
<keyword evidence="11" id="KW-1185">Reference proteome</keyword>
<evidence type="ECO:0000313" key="11">
    <source>
        <dbReference type="Proteomes" id="UP000316621"/>
    </source>
</evidence>
<dbReference type="InterPro" id="IPR001005">
    <property type="entry name" value="SANT/Myb"/>
</dbReference>
<dbReference type="OrthoDB" id="2143914at2759"/>
<dbReference type="FunFam" id="1.10.10.60:FF:000060">
    <property type="entry name" value="MYB transcription factor"/>
    <property type="match status" value="1"/>
</dbReference>
<evidence type="ECO:0000256" key="2">
    <source>
        <dbReference type="ARBA" id="ARBA00022737"/>
    </source>
</evidence>
<evidence type="ECO:0000313" key="10">
    <source>
        <dbReference type="EMBL" id="RZC84257.1"/>
    </source>
</evidence>
<evidence type="ECO:0000259" key="9">
    <source>
        <dbReference type="PROSITE" id="PS51294"/>
    </source>
</evidence>
<dbReference type="Gramene" id="RZC84257">
    <property type="protein sequence ID" value="RZC84257"/>
    <property type="gene ID" value="C5167_047041"/>
</dbReference>
<evidence type="ECO:0000256" key="1">
    <source>
        <dbReference type="ARBA" id="ARBA00004123"/>
    </source>
</evidence>
<dbReference type="PANTHER" id="PTHR45614">
    <property type="entry name" value="MYB PROTEIN-RELATED"/>
    <property type="match status" value="1"/>
</dbReference>